<name>A0ABQ5HXA1_9ASTR</name>
<organism evidence="2 3">
    <name type="scientific">Tanacetum coccineum</name>
    <dbReference type="NCBI Taxonomy" id="301880"/>
    <lineage>
        <taxon>Eukaryota</taxon>
        <taxon>Viridiplantae</taxon>
        <taxon>Streptophyta</taxon>
        <taxon>Embryophyta</taxon>
        <taxon>Tracheophyta</taxon>
        <taxon>Spermatophyta</taxon>
        <taxon>Magnoliopsida</taxon>
        <taxon>eudicotyledons</taxon>
        <taxon>Gunneridae</taxon>
        <taxon>Pentapetalae</taxon>
        <taxon>asterids</taxon>
        <taxon>campanulids</taxon>
        <taxon>Asterales</taxon>
        <taxon>Asteraceae</taxon>
        <taxon>Asteroideae</taxon>
        <taxon>Anthemideae</taxon>
        <taxon>Anthemidinae</taxon>
        <taxon>Tanacetum</taxon>
    </lineage>
</organism>
<feature type="region of interest" description="Disordered" evidence="1">
    <location>
        <begin position="1"/>
        <end position="20"/>
    </location>
</feature>
<keyword evidence="3" id="KW-1185">Reference proteome</keyword>
<accession>A0ABQ5HXA1</accession>
<evidence type="ECO:0008006" key="4">
    <source>
        <dbReference type="Google" id="ProtNLM"/>
    </source>
</evidence>
<dbReference type="EMBL" id="BQNB010020118">
    <property type="protein sequence ID" value="GJT92536.1"/>
    <property type="molecule type" value="Genomic_DNA"/>
</dbReference>
<comment type="caution">
    <text evidence="2">The sequence shown here is derived from an EMBL/GenBank/DDBJ whole genome shotgun (WGS) entry which is preliminary data.</text>
</comment>
<evidence type="ECO:0000313" key="2">
    <source>
        <dbReference type="EMBL" id="GJT92536.1"/>
    </source>
</evidence>
<proteinExistence type="predicted"/>
<reference evidence="2" key="2">
    <citation type="submission" date="2022-01" db="EMBL/GenBank/DDBJ databases">
        <authorList>
            <person name="Yamashiro T."/>
            <person name="Shiraishi A."/>
            <person name="Satake H."/>
            <person name="Nakayama K."/>
        </authorList>
    </citation>
    <scope>NUCLEOTIDE SEQUENCE</scope>
</reference>
<evidence type="ECO:0000256" key="1">
    <source>
        <dbReference type="SAM" id="MobiDB-lite"/>
    </source>
</evidence>
<gene>
    <name evidence="2" type="ORF">Tco_1081381</name>
</gene>
<evidence type="ECO:0000313" key="3">
    <source>
        <dbReference type="Proteomes" id="UP001151760"/>
    </source>
</evidence>
<protein>
    <recommendedName>
        <fullName evidence="4">Dehydrin</fullName>
    </recommendedName>
</protein>
<feature type="compositionally biased region" description="Polar residues" evidence="1">
    <location>
        <begin position="54"/>
        <end position="66"/>
    </location>
</feature>
<sequence>MTGALPSDTVKNPKLNDNSTSLVLSTHSYQTIDPQCSSQIHGSINAITMCSKQPNKSQYDQPQGHDTTAEECKMSKEEGKEEKGDA</sequence>
<reference evidence="2" key="1">
    <citation type="journal article" date="2022" name="Int. J. Mol. Sci.">
        <title>Draft Genome of Tanacetum Coccineum: Genomic Comparison of Closely Related Tanacetum-Family Plants.</title>
        <authorList>
            <person name="Yamashiro T."/>
            <person name="Shiraishi A."/>
            <person name="Nakayama K."/>
            <person name="Satake H."/>
        </authorList>
    </citation>
    <scope>NUCLEOTIDE SEQUENCE</scope>
</reference>
<feature type="region of interest" description="Disordered" evidence="1">
    <location>
        <begin position="54"/>
        <end position="86"/>
    </location>
</feature>
<dbReference type="Proteomes" id="UP001151760">
    <property type="component" value="Unassembled WGS sequence"/>
</dbReference>
<feature type="compositionally biased region" description="Basic and acidic residues" evidence="1">
    <location>
        <begin position="67"/>
        <end position="86"/>
    </location>
</feature>